<organism evidence="3 4">
    <name type="scientific">Flavobacterium flavipigmentatum</name>
    <dbReference type="NCBI Taxonomy" id="2893884"/>
    <lineage>
        <taxon>Bacteria</taxon>
        <taxon>Pseudomonadati</taxon>
        <taxon>Bacteroidota</taxon>
        <taxon>Flavobacteriia</taxon>
        <taxon>Flavobacteriales</taxon>
        <taxon>Flavobacteriaceae</taxon>
        <taxon>Flavobacterium</taxon>
    </lineage>
</organism>
<accession>A0AAJ2SHI5</accession>
<gene>
    <name evidence="2" type="ORF">SGQ18_16885</name>
    <name evidence="3" type="ORF">SGQ44_16770</name>
</gene>
<feature type="signal peptide" evidence="1">
    <location>
        <begin position="1"/>
        <end position="19"/>
    </location>
</feature>
<dbReference type="AlphaFoldDB" id="A0AAJ2SHI5"/>
<protein>
    <recommendedName>
        <fullName evidence="6">CarboxypepD_reg-like domain-containing protein</fullName>
    </recommendedName>
</protein>
<comment type="caution">
    <text evidence="3">The sequence shown here is derived from an EMBL/GenBank/DDBJ whole genome shotgun (WGS) entry which is preliminary data.</text>
</comment>
<evidence type="ECO:0000313" key="4">
    <source>
        <dbReference type="Proteomes" id="UP001270053"/>
    </source>
</evidence>
<reference evidence="3 5" key="1">
    <citation type="submission" date="2023-11" db="EMBL/GenBank/DDBJ databases">
        <title>Unpublished Manusciprt.</title>
        <authorList>
            <person name="Saticioglu I.B."/>
            <person name="Ay H."/>
            <person name="Ajmi N."/>
            <person name="Altun S."/>
            <person name="Duman M."/>
        </authorList>
    </citation>
    <scope>NUCLEOTIDE SEQUENCE</scope>
    <source>
        <strain evidence="2 5">Fl-33</strain>
        <strain evidence="3">Fl-77</strain>
    </source>
</reference>
<evidence type="ECO:0008006" key="6">
    <source>
        <dbReference type="Google" id="ProtNLM"/>
    </source>
</evidence>
<name>A0AAJ2SHI5_9FLAO</name>
<dbReference type="Proteomes" id="UP001270053">
    <property type="component" value="Unassembled WGS sequence"/>
</dbReference>
<sequence length="253" mass="28978">MKNKIGVLFLCMLCQFALGQTNSRKPLHGQVVNDSIVLESGYVLNINANIKTFINSNGLFDIMAQPNDTLLFSSLAFQSKKIVLTQKNCDDRLFLVHLDIVNNKLKEVIIGKELKVKAFRGGSQGIIDTQFEDDKQSTAKNIAMLSDQTIKYGTDFVRIFKDVKKLLHKKESEDLKEEEMSDVAFIEYAKLNFTSDFYSKTLNLKKDEIDLFLLFCSNDVASKKYLKPEDQFHLMDFMITKNQEFKKVTLEGK</sequence>
<dbReference type="EMBL" id="JAWXVH010000012">
    <property type="protein sequence ID" value="MDX6187415.1"/>
    <property type="molecule type" value="Genomic_DNA"/>
</dbReference>
<evidence type="ECO:0000313" key="3">
    <source>
        <dbReference type="EMBL" id="MDX6187415.1"/>
    </source>
</evidence>
<keyword evidence="5" id="KW-1185">Reference proteome</keyword>
<evidence type="ECO:0000256" key="1">
    <source>
        <dbReference type="SAM" id="SignalP"/>
    </source>
</evidence>
<evidence type="ECO:0000313" key="5">
    <source>
        <dbReference type="Proteomes" id="UP001278738"/>
    </source>
</evidence>
<feature type="chain" id="PRO_5042467885" description="CarboxypepD_reg-like domain-containing protein" evidence="1">
    <location>
        <begin position="20"/>
        <end position="253"/>
    </location>
</feature>
<keyword evidence="1" id="KW-0732">Signal</keyword>
<proteinExistence type="predicted"/>
<dbReference type="Proteomes" id="UP001278738">
    <property type="component" value="Unassembled WGS sequence"/>
</dbReference>
<dbReference type="RefSeq" id="WP_229976169.1">
    <property type="nucleotide sequence ID" value="NZ_CP087133.1"/>
</dbReference>
<evidence type="ECO:0000313" key="2">
    <source>
        <dbReference type="EMBL" id="MDX6183840.1"/>
    </source>
</evidence>
<dbReference type="EMBL" id="JAWXVG010000011">
    <property type="protein sequence ID" value="MDX6183840.1"/>
    <property type="molecule type" value="Genomic_DNA"/>
</dbReference>